<dbReference type="Gene3D" id="1.10.287.130">
    <property type="match status" value="1"/>
</dbReference>
<evidence type="ECO:0000313" key="2">
    <source>
        <dbReference type="EMBL" id="MFC7704935.1"/>
    </source>
</evidence>
<dbReference type="Proteomes" id="UP001596516">
    <property type="component" value="Unassembled WGS sequence"/>
</dbReference>
<name>A0ABW2UN16_9RHOB</name>
<dbReference type="InterPro" id="IPR018762">
    <property type="entry name" value="ChpT_C"/>
</dbReference>
<dbReference type="EMBL" id="JBHTFQ010000006">
    <property type="protein sequence ID" value="MFC7704935.1"/>
    <property type="molecule type" value="Genomic_DNA"/>
</dbReference>
<evidence type="ECO:0000313" key="3">
    <source>
        <dbReference type="Proteomes" id="UP001596516"/>
    </source>
</evidence>
<accession>A0ABW2UN16</accession>
<dbReference type="InterPro" id="IPR036890">
    <property type="entry name" value="HATPase_C_sf"/>
</dbReference>
<evidence type="ECO:0000259" key="1">
    <source>
        <dbReference type="Pfam" id="PF10090"/>
    </source>
</evidence>
<dbReference type="RefSeq" id="WP_377403918.1">
    <property type="nucleotide sequence ID" value="NZ_JBHTFQ010000006.1"/>
</dbReference>
<keyword evidence="3" id="KW-1185">Reference proteome</keyword>
<comment type="caution">
    <text evidence="2">The sequence shown here is derived from an EMBL/GenBank/DDBJ whole genome shotgun (WGS) entry which is preliminary data.</text>
</comment>
<protein>
    <submittedName>
        <fullName evidence="2">Histidine phosphotransferase family protein</fullName>
    </submittedName>
</protein>
<dbReference type="Gene3D" id="3.30.565.10">
    <property type="entry name" value="Histidine kinase-like ATPase, C-terminal domain"/>
    <property type="match status" value="1"/>
</dbReference>
<sequence>MTVAPDLSALLASRICHDLISPLGAIGNGLELMRMAGTTRGPEADLIAESVLSASARIRFFRVAFGAAALGQRMGRPEILSILADMTAGSRLRIDWQPMGDLPRHEVRLAFLLLQCLETAMPYGGAITVTCEGGMWEMTGLAPRLRIETDLWDGLEDPSLAPPPAAAQVHFALVPPELRAQGRSLRVETTETRIRLRY</sequence>
<feature type="domain" description="Histidine phosphotransferase ChpT C-terminal" evidence="1">
    <location>
        <begin position="77"/>
        <end position="192"/>
    </location>
</feature>
<reference evidence="3" key="1">
    <citation type="journal article" date="2019" name="Int. J. Syst. Evol. Microbiol.">
        <title>The Global Catalogue of Microorganisms (GCM) 10K type strain sequencing project: providing services to taxonomists for standard genome sequencing and annotation.</title>
        <authorList>
            <consortium name="The Broad Institute Genomics Platform"/>
            <consortium name="The Broad Institute Genome Sequencing Center for Infectious Disease"/>
            <person name="Wu L."/>
            <person name="Ma J."/>
        </authorList>
    </citation>
    <scope>NUCLEOTIDE SEQUENCE [LARGE SCALE GENOMIC DNA]</scope>
    <source>
        <strain evidence="3">CGMCC 1.12750</strain>
    </source>
</reference>
<dbReference type="Pfam" id="PF10090">
    <property type="entry name" value="HPTransfase"/>
    <property type="match status" value="1"/>
</dbReference>
<proteinExistence type="predicted"/>
<gene>
    <name evidence="2" type="ORF">ACFQXB_12080</name>
</gene>
<organism evidence="2 3">
    <name type="scientific">Plastorhodobacter daqingensis</name>
    <dbReference type="NCBI Taxonomy" id="1387281"/>
    <lineage>
        <taxon>Bacteria</taxon>
        <taxon>Pseudomonadati</taxon>
        <taxon>Pseudomonadota</taxon>
        <taxon>Alphaproteobacteria</taxon>
        <taxon>Rhodobacterales</taxon>
        <taxon>Paracoccaceae</taxon>
        <taxon>Plastorhodobacter</taxon>
    </lineage>
</organism>